<sequence length="36" mass="4474">MPKKKRNNKKWMARKNMTRMEKDLVKEKTGNFFVIF</sequence>
<dbReference type="EMBL" id="UYYB01018818">
    <property type="protein sequence ID" value="VDM71103.1"/>
    <property type="molecule type" value="Genomic_DNA"/>
</dbReference>
<dbReference type="AlphaFoldDB" id="A0A3P7ITB7"/>
<proteinExistence type="predicted"/>
<name>A0A3P7ITB7_STRVU</name>
<evidence type="ECO:0000313" key="1">
    <source>
        <dbReference type="EMBL" id="VDM71103.1"/>
    </source>
</evidence>
<protein>
    <submittedName>
        <fullName evidence="1">Uncharacterized protein</fullName>
    </submittedName>
</protein>
<keyword evidence="2" id="KW-1185">Reference proteome</keyword>
<accession>A0A3P7ITB7</accession>
<gene>
    <name evidence="1" type="ORF">SVUK_LOCUS6101</name>
</gene>
<dbReference type="Proteomes" id="UP000270094">
    <property type="component" value="Unassembled WGS sequence"/>
</dbReference>
<organism evidence="1 2">
    <name type="scientific">Strongylus vulgaris</name>
    <name type="common">Blood worm</name>
    <dbReference type="NCBI Taxonomy" id="40348"/>
    <lineage>
        <taxon>Eukaryota</taxon>
        <taxon>Metazoa</taxon>
        <taxon>Ecdysozoa</taxon>
        <taxon>Nematoda</taxon>
        <taxon>Chromadorea</taxon>
        <taxon>Rhabditida</taxon>
        <taxon>Rhabditina</taxon>
        <taxon>Rhabditomorpha</taxon>
        <taxon>Strongyloidea</taxon>
        <taxon>Strongylidae</taxon>
        <taxon>Strongylus</taxon>
    </lineage>
</organism>
<reference evidence="1 2" key="1">
    <citation type="submission" date="2018-11" db="EMBL/GenBank/DDBJ databases">
        <authorList>
            <consortium name="Pathogen Informatics"/>
        </authorList>
    </citation>
    <scope>NUCLEOTIDE SEQUENCE [LARGE SCALE GENOMIC DNA]</scope>
</reference>
<evidence type="ECO:0000313" key="2">
    <source>
        <dbReference type="Proteomes" id="UP000270094"/>
    </source>
</evidence>